<reference evidence="1" key="2">
    <citation type="journal article" date="2015" name="Fish Shellfish Immunol.">
        <title>Early steps in the European eel (Anguilla anguilla)-Vibrio vulnificus interaction in the gills: Role of the RtxA13 toxin.</title>
        <authorList>
            <person name="Callol A."/>
            <person name="Pajuelo D."/>
            <person name="Ebbesson L."/>
            <person name="Teles M."/>
            <person name="MacKenzie S."/>
            <person name="Amaro C."/>
        </authorList>
    </citation>
    <scope>NUCLEOTIDE SEQUENCE</scope>
</reference>
<reference evidence="1" key="1">
    <citation type="submission" date="2014-11" db="EMBL/GenBank/DDBJ databases">
        <authorList>
            <person name="Amaro Gonzalez C."/>
        </authorList>
    </citation>
    <scope>NUCLEOTIDE SEQUENCE</scope>
</reference>
<accession>A0A0E9V174</accession>
<name>A0A0E9V174_ANGAN</name>
<evidence type="ECO:0000313" key="1">
    <source>
        <dbReference type="EMBL" id="JAH71210.1"/>
    </source>
</evidence>
<sequence length="39" mass="4524">MRDNRGCHPCYVQLEIKKLVLIKLTCHSEVLQMHSLSVT</sequence>
<dbReference type="AlphaFoldDB" id="A0A0E9V174"/>
<dbReference type="EMBL" id="GBXM01037367">
    <property type="protein sequence ID" value="JAH71210.1"/>
    <property type="molecule type" value="Transcribed_RNA"/>
</dbReference>
<proteinExistence type="predicted"/>
<protein>
    <submittedName>
        <fullName evidence="1">Uncharacterized protein</fullName>
    </submittedName>
</protein>
<organism evidence="1">
    <name type="scientific">Anguilla anguilla</name>
    <name type="common">European freshwater eel</name>
    <name type="synonym">Muraena anguilla</name>
    <dbReference type="NCBI Taxonomy" id="7936"/>
    <lineage>
        <taxon>Eukaryota</taxon>
        <taxon>Metazoa</taxon>
        <taxon>Chordata</taxon>
        <taxon>Craniata</taxon>
        <taxon>Vertebrata</taxon>
        <taxon>Euteleostomi</taxon>
        <taxon>Actinopterygii</taxon>
        <taxon>Neopterygii</taxon>
        <taxon>Teleostei</taxon>
        <taxon>Anguilliformes</taxon>
        <taxon>Anguillidae</taxon>
        <taxon>Anguilla</taxon>
    </lineage>
</organism>